<feature type="compositionally biased region" description="Basic and acidic residues" evidence="1">
    <location>
        <begin position="230"/>
        <end position="240"/>
    </location>
</feature>
<gene>
    <name evidence="3" type="ORF">CC80DRAFT_130810</name>
</gene>
<keyword evidence="2" id="KW-1133">Transmembrane helix</keyword>
<evidence type="ECO:0000313" key="3">
    <source>
        <dbReference type="EMBL" id="KAF1954265.1"/>
    </source>
</evidence>
<evidence type="ECO:0000313" key="4">
    <source>
        <dbReference type="Proteomes" id="UP000800035"/>
    </source>
</evidence>
<dbReference type="OrthoDB" id="3800531at2759"/>
<sequence length="258" mass="28759">MGSRHNPIWSACITDYPDLCKEVLDFFLSTTGFCMILLALATETVIHSNPPPKPPNPNKPNEHGLSDYFFTRDPSPRTRANRFVAATICFGTMCACATMAHAATHDVRDECAHYVNDRAGGIVYFLLIMGFSAWLRALVDCVLVRWGKSLTYPSDRERNFAWPVCAPLWLFFFVLGLPLAMVLVVLWLTAGWIMGRPDIEPWDDFWGREDGKIGGQVQGNVKEAGGLRAEQVEGKERLMGEEEESPAYEEKGGPVLAS</sequence>
<name>A0A6A5TNH8_9PLEO</name>
<accession>A0A6A5TNH8</accession>
<keyword evidence="2" id="KW-0472">Membrane</keyword>
<reference evidence="3" key="1">
    <citation type="journal article" date="2020" name="Stud. Mycol.">
        <title>101 Dothideomycetes genomes: a test case for predicting lifestyles and emergence of pathogens.</title>
        <authorList>
            <person name="Haridas S."/>
            <person name="Albert R."/>
            <person name="Binder M."/>
            <person name="Bloem J."/>
            <person name="Labutti K."/>
            <person name="Salamov A."/>
            <person name="Andreopoulos B."/>
            <person name="Baker S."/>
            <person name="Barry K."/>
            <person name="Bills G."/>
            <person name="Bluhm B."/>
            <person name="Cannon C."/>
            <person name="Castanera R."/>
            <person name="Culley D."/>
            <person name="Daum C."/>
            <person name="Ezra D."/>
            <person name="Gonzalez J."/>
            <person name="Henrissat B."/>
            <person name="Kuo A."/>
            <person name="Liang C."/>
            <person name="Lipzen A."/>
            <person name="Lutzoni F."/>
            <person name="Magnuson J."/>
            <person name="Mondo S."/>
            <person name="Nolan M."/>
            <person name="Ohm R."/>
            <person name="Pangilinan J."/>
            <person name="Park H.-J."/>
            <person name="Ramirez L."/>
            <person name="Alfaro M."/>
            <person name="Sun H."/>
            <person name="Tritt A."/>
            <person name="Yoshinaga Y."/>
            <person name="Zwiers L.-H."/>
            <person name="Turgeon B."/>
            <person name="Goodwin S."/>
            <person name="Spatafora J."/>
            <person name="Crous P."/>
            <person name="Grigoriev I."/>
        </authorList>
    </citation>
    <scope>NUCLEOTIDE SEQUENCE</scope>
    <source>
        <strain evidence="3">CBS 675.92</strain>
    </source>
</reference>
<keyword evidence="2" id="KW-0812">Transmembrane</keyword>
<feature type="region of interest" description="Disordered" evidence="1">
    <location>
        <begin position="230"/>
        <end position="258"/>
    </location>
</feature>
<organism evidence="3 4">
    <name type="scientific">Byssothecium circinans</name>
    <dbReference type="NCBI Taxonomy" id="147558"/>
    <lineage>
        <taxon>Eukaryota</taxon>
        <taxon>Fungi</taxon>
        <taxon>Dikarya</taxon>
        <taxon>Ascomycota</taxon>
        <taxon>Pezizomycotina</taxon>
        <taxon>Dothideomycetes</taxon>
        <taxon>Pleosporomycetidae</taxon>
        <taxon>Pleosporales</taxon>
        <taxon>Massarineae</taxon>
        <taxon>Massarinaceae</taxon>
        <taxon>Byssothecium</taxon>
    </lineage>
</organism>
<keyword evidence="4" id="KW-1185">Reference proteome</keyword>
<evidence type="ECO:0000256" key="1">
    <source>
        <dbReference type="SAM" id="MobiDB-lite"/>
    </source>
</evidence>
<protein>
    <submittedName>
        <fullName evidence="3">Uncharacterized protein</fullName>
    </submittedName>
</protein>
<feature type="transmembrane region" description="Helical" evidence="2">
    <location>
        <begin position="83"/>
        <end position="102"/>
    </location>
</feature>
<dbReference type="AlphaFoldDB" id="A0A6A5TNH8"/>
<feature type="transmembrane region" description="Helical" evidence="2">
    <location>
        <begin position="122"/>
        <end position="147"/>
    </location>
</feature>
<evidence type="ECO:0000256" key="2">
    <source>
        <dbReference type="SAM" id="Phobius"/>
    </source>
</evidence>
<proteinExistence type="predicted"/>
<dbReference type="Proteomes" id="UP000800035">
    <property type="component" value="Unassembled WGS sequence"/>
</dbReference>
<dbReference type="EMBL" id="ML977000">
    <property type="protein sequence ID" value="KAF1954265.1"/>
    <property type="molecule type" value="Genomic_DNA"/>
</dbReference>
<feature type="transmembrane region" description="Helical" evidence="2">
    <location>
        <begin position="168"/>
        <end position="194"/>
    </location>
</feature>